<evidence type="ECO:0000256" key="1">
    <source>
        <dbReference type="ARBA" id="ARBA00002963"/>
    </source>
</evidence>
<keyword evidence="6" id="KW-0496">Mitochondrion</keyword>
<dbReference type="EMBL" id="JABAYA010000045">
    <property type="protein sequence ID" value="KAF7727989.1"/>
    <property type="molecule type" value="Genomic_DNA"/>
</dbReference>
<evidence type="ECO:0000256" key="4">
    <source>
        <dbReference type="ARBA" id="ARBA00022946"/>
    </source>
</evidence>
<dbReference type="SUPFAM" id="SSF52833">
    <property type="entry name" value="Thioredoxin-like"/>
    <property type="match status" value="1"/>
</dbReference>
<protein>
    <recommendedName>
        <fullName evidence="9">Arsenate reductase</fullName>
    </recommendedName>
</protein>
<comment type="function">
    <text evidence="1">Putative mitochondrial redox protein which could be involved in the reduction of small toxic molecules.</text>
</comment>
<keyword evidence="5" id="KW-0560">Oxidoreductase</keyword>
<gene>
    <name evidence="7" type="ORF">EC973_006754</name>
</gene>
<dbReference type="GO" id="GO:0016491">
    <property type="term" value="F:oxidoreductase activity"/>
    <property type="evidence" value="ECO:0007669"/>
    <property type="project" value="UniProtKB-KW"/>
</dbReference>
<keyword evidence="8" id="KW-1185">Reference proteome</keyword>
<reference evidence="7" key="1">
    <citation type="submission" date="2020-01" db="EMBL/GenBank/DDBJ databases">
        <title>Genome Sequencing of Three Apophysomyces-Like Fungal Strains Confirms a Novel Fungal Genus in the Mucoromycota with divergent Burkholderia-like Endosymbiotic Bacteria.</title>
        <authorList>
            <person name="Stajich J.E."/>
            <person name="Macias A.M."/>
            <person name="Carter-House D."/>
            <person name="Lovett B."/>
            <person name="Kasson L.R."/>
            <person name="Berry K."/>
            <person name="Grigoriev I."/>
            <person name="Chang Y."/>
            <person name="Spatafora J."/>
            <person name="Kasson M.T."/>
        </authorList>
    </citation>
    <scope>NUCLEOTIDE SEQUENCE</scope>
    <source>
        <strain evidence="7">NRRL A-21654</strain>
    </source>
</reference>
<comment type="caution">
    <text evidence="7">The sequence shown here is derived from an EMBL/GenBank/DDBJ whole genome shotgun (WGS) entry which is preliminary data.</text>
</comment>
<dbReference type="AlphaFoldDB" id="A0A8H7BV03"/>
<evidence type="ECO:0000256" key="3">
    <source>
        <dbReference type="ARBA" id="ARBA00009734"/>
    </source>
</evidence>
<comment type="subcellular location">
    <subcellularLocation>
        <location evidence="2">Mitochondrion</location>
    </subcellularLocation>
</comment>
<dbReference type="GO" id="GO:0005739">
    <property type="term" value="C:mitochondrion"/>
    <property type="evidence" value="ECO:0007669"/>
    <property type="project" value="UniProtKB-SubCell"/>
</dbReference>
<evidence type="ECO:0000256" key="2">
    <source>
        <dbReference type="ARBA" id="ARBA00004173"/>
    </source>
</evidence>
<dbReference type="Proteomes" id="UP000605846">
    <property type="component" value="Unassembled WGS sequence"/>
</dbReference>
<name>A0A8H7BV03_9FUNG</name>
<dbReference type="InterPro" id="IPR036249">
    <property type="entry name" value="Thioredoxin-like_sf"/>
</dbReference>
<evidence type="ECO:0000313" key="7">
    <source>
        <dbReference type="EMBL" id="KAF7727989.1"/>
    </source>
</evidence>
<dbReference type="OrthoDB" id="59229at2759"/>
<dbReference type="PANTHER" id="PTHR28071:SF1">
    <property type="entry name" value="REDOX PROTEIN FMP46, MITOCHONDRIAL-RELATED"/>
    <property type="match status" value="1"/>
</dbReference>
<evidence type="ECO:0000256" key="5">
    <source>
        <dbReference type="ARBA" id="ARBA00023002"/>
    </source>
</evidence>
<dbReference type="InterPro" id="IPR012882">
    <property type="entry name" value="Fmp46"/>
</dbReference>
<evidence type="ECO:0000256" key="6">
    <source>
        <dbReference type="ARBA" id="ARBA00023128"/>
    </source>
</evidence>
<evidence type="ECO:0000313" key="8">
    <source>
        <dbReference type="Proteomes" id="UP000605846"/>
    </source>
</evidence>
<evidence type="ECO:0008006" key="9">
    <source>
        <dbReference type="Google" id="ProtNLM"/>
    </source>
</evidence>
<dbReference type="PROSITE" id="PS51353">
    <property type="entry name" value="ARSC"/>
    <property type="match status" value="1"/>
</dbReference>
<organism evidence="7 8">
    <name type="scientific">Apophysomyces ossiformis</name>
    <dbReference type="NCBI Taxonomy" id="679940"/>
    <lineage>
        <taxon>Eukaryota</taxon>
        <taxon>Fungi</taxon>
        <taxon>Fungi incertae sedis</taxon>
        <taxon>Mucoromycota</taxon>
        <taxon>Mucoromycotina</taxon>
        <taxon>Mucoromycetes</taxon>
        <taxon>Mucorales</taxon>
        <taxon>Mucorineae</taxon>
        <taxon>Mucoraceae</taxon>
        <taxon>Apophysomyces</taxon>
    </lineage>
</organism>
<accession>A0A8H7BV03</accession>
<dbReference type="InterPro" id="IPR006660">
    <property type="entry name" value="Arsenate_reductase-like"/>
</dbReference>
<keyword evidence="4" id="KW-0809">Transit peptide</keyword>
<sequence>MSFRPPKTLPILSIFHNAQCSKSRAALQLLLDKQKRPNEDDAYKVDVVDYQQTPPTSDQLRQVAQYLEGNSVPAWRRMIRSEAQDKVHNWQEAQKLLLEQPALLERPIVVDWEKGLAALGRPTLEAVEKLIQGRLKECKM</sequence>
<comment type="similarity">
    <text evidence="3">Belongs to the FMP46 family.</text>
</comment>
<proteinExistence type="inferred from homology"/>
<dbReference type="PANTHER" id="PTHR28071">
    <property type="entry name" value="REDOX PROTEIN FMP46, MITOCHONDRIAL-RELATED"/>
    <property type="match status" value="1"/>
</dbReference>
<dbReference type="Pfam" id="PF07955">
    <property type="entry name" value="DUF1687"/>
    <property type="match status" value="1"/>
</dbReference>
<dbReference type="Gene3D" id="3.40.30.10">
    <property type="entry name" value="Glutaredoxin"/>
    <property type="match status" value="1"/>
</dbReference>